<dbReference type="GO" id="GO:0008865">
    <property type="term" value="F:fructokinase activity"/>
    <property type="evidence" value="ECO:0007669"/>
    <property type="project" value="UniProtKB-ARBA"/>
</dbReference>
<evidence type="ECO:0000313" key="5">
    <source>
        <dbReference type="EMBL" id="EAR16760.1"/>
    </source>
</evidence>
<dbReference type="InterPro" id="IPR011611">
    <property type="entry name" value="PfkB_dom"/>
</dbReference>
<dbReference type="GO" id="GO:0006000">
    <property type="term" value="P:fructose metabolic process"/>
    <property type="evidence" value="ECO:0007669"/>
    <property type="project" value="UniProtKB-ARBA"/>
</dbReference>
<dbReference type="HOGENOM" id="CLU_027634_6_1_10"/>
<protein>
    <submittedName>
        <fullName evidence="5">Fructokinase</fullName>
    </submittedName>
</protein>
<comment type="similarity">
    <text evidence="1">Belongs to the carbohydrate kinase PfkB family.</text>
</comment>
<accession>A4CIK2</accession>
<evidence type="ECO:0000313" key="6">
    <source>
        <dbReference type="Proteomes" id="UP000009049"/>
    </source>
</evidence>
<dbReference type="EMBL" id="CP001712">
    <property type="protein sequence ID" value="EAR16760.1"/>
    <property type="molecule type" value="Genomic_DNA"/>
</dbReference>
<reference evidence="5 6" key="1">
    <citation type="journal article" date="2009" name="J. Bacteriol.">
        <title>Complete genome sequence of Robiginitalea biformata HTCC2501.</title>
        <authorList>
            <person name="Oh H.M."/>
            <person name="Giovannoni S.J."/>
            <person name="Lee K."/>
            <person name="Ferriera S."/>
            <person name="Johnson J."/>
            <person name="Cho J.C."/>
        </authorList>
    </citation>
    <scope>NUCLEOTIDE SEQUENCE [LARGE SCALE GENOMIC DNA]</scope>
    <source>
        <strain evidence="6">ATCC BAA-864 / HTCC2501 / KCTC 12146</strain>
    </source>
</reference>
<dbReference type="STRING" id="313596.RB2501_07660"/>
<evidence type="ECO:0000256" key="2">
    <source>
        <dbReference type="ARBA" id="ARBA00022679"/>
    </source>
</evidence>
<dbReference type="PROSITE" id="PS00583">
    <property type="entry name" value="PFKB_KINASES_1"/>
    <property type="match status" value="1"/>
</dbReference>
<proteinExistence type="inferred from homology"/>
<evidence type="ECO:0000259" key="4">
    <source>
        <dbReference type="Pfam" id="PF00294"/>
    </source>
</evidence>
<organism evidence="5 6">
    <name type="scientific">Robiginitalea biformata (strain ATCC BAA-864 / DSM 15991 / KCTC 12146 / HTCC2501)</name>
    <dbReference type="NCBI Taxonomy" id="313596"/>
    <lineage>
        <taxon>Bacteria</taxon>
        <taxon>Pseudomonadati</taxon>
        <taxon>Bacteroidota</taxon>
        <taxon>Flavobacteriia</taxon>
        <taxon>Flavobacteriales</taxon>
        <taxon>Flavobacteriaceae</taxon>
        <taxon>Robiginitalea</taxon>
    </lineage>
</organism>
<dbReference type="PRINTS" id="PR00990">
    <property type="entry name" value="RIBOKINASE"/>
</dbReference>
<dbReference type="Pfam" id="PF00294">
    <property type="entry name" value="PfkB"/>
    <property type="match status" value="1"/>
</dbReference>
<feature type="domain" description="Carbohydrate kinase PfkB" evidence="4">
    <location>
        <begin position="2"/>
        <end position="302"/>
    </location>
</feature>
<dbReference type="SUPFAM" id="SSF53613">
    <property type="entry name" value="Ribokinase-like"/>
    <property type="match status" value="1"/>
</dbReference>
<dbReference type="KEGG" id="rbi:RB2501_07660"/>
<dbReference type="Gene3D" id="3.40.1190.20">
    <property type="match status" value="1"/>
</dbReference>
<dbReference type="PANTHER" id="PTHR43085">
    <property type="entry name" value="HEXOKINASE FAMILY MEMBER"/>
    <property type="match status" value="1"/>
</dbReference>
<gene>
    <name evidence="5" type="ordered locus">RB2501_07660</name>
</gene>
<dbReference type="InterPro" id="IPR029056">
    <property type="entry name" value="Ribokinase-like"/>
</dbReference>
<dbReference type="PANTHER" id="PTHR43085:SF54">
    <property type="entry name" value="PUTATIVE-RELATED"/>
    <property type="match status" value="1"/>
</dbReference>
<keyword evidence="2" id="KW-0808">Transferase</keyword>
<dbReference type="CDD" id="cd01167">
    <property type="entry name" value="bac_FRK"/>
    <property type="match status" value="1"/>
</dbReference>
<sequence>MGELLIDFVGENQGSDLSRAVMFTKKAGGAPANVASAIARLGGRSAFVGCIGEDPFGEFLLDVLRENRVDTQFLQRSETFTTLAFVSIAEDGERDFVFSRGADRELQYMPEVKKSFRGNMIHLGAATALLGGPLEKAYGHYFFDGLTQRAFISFDPNYRHDLWKNKAAVFRKKCIPFIEKSNLCKFSLEEAQLLSGEESLEKACSVLHDIGTEIIVITLGGDGTWLSTRAGQRTIPSIRVEPVDTTGAGDAFIGCLLWQLAAREDLEHIASDVEALAEMVRIANAAGAVTTTRFGAIEALPDQEQLNRALA</sequence>
<evidence type="ECO:0000256" key="1">
    <source>
        <dbReference type="ARBA" id="ARBA00010688"/>
    </source>
</evidence>
<name>A4CIK2_ROBBH</name>
<dbReference type="eggNOG" id="COG0524">
    <property type="taxonomic scope" value="Bacteria"/>
</dbReference>
<dbReference type="Proteomes" id="UP000009049">
    <property type="component" value="Chromosome"/>
</dbReference>
<keyword evidence="6" id="KW-1185">Reference proteome</keyword>
<dbReference type="AlphaFoldDB" id="A4CIK2"/>
<dbReference type="InterPro" id="IPR002139">
    <property type="entry name" value="Ribo/fructo_kinase"/>
</dbReference>
<dbReference type="InterPro" id="IPR050306">
    <property type="entry name" value="PfkB_Carbo_kinase"/>
</dbReference>
<keyword evidence="3 5" id="KW-0418">Kinase</keyword>
<evidence type="ECO:0000256" key="3">
    <source>
        <dbReference type="ARBA" id="ARBA00022777"/>
    </source>
</evidence>
<dbReference type="InterPro" id="IPR002173">
    <property type="entry name" value="Carboh/pur_kinase_PfkB_CS"/>
</dbReference>